<protein>
    <submittedName>
        <fullName evidence="1">Uncharacterized protein</fullName>
    </submittedName>
</protein>
<comment type="caution">
    <text evidence="1">The sequence shown here is derived from an EMBL/GenBank/DDBJ whole genome shotgun (WGS) entry which is preliminary data.</text>
</comment>
<evidence type="ECO:0000313" key="2">
    <source>
        <dbReference type="Proteomes" id="UP001634393"/>
    </source>
</evidence>
<dbReference type="Proteomes" id="UP001634393">
    <property type="component" value="Unassembled WGS sequence"/>
</dbReference>
<keyword evidence="2" id="KW-1185">Reference proteome</keyword>
<proteinExistence type="predicted"/>
<dbReference type="PANTHER" id="PTHR34555">
    <property type="entry name" value="INTEGRAL MEMBRANE HEMOLYSIN-III-LIKE PROTEIN"/>
    <property type="match status" value="1"/>
</dbReference>
<name>A0ABD3U218_9LAMI</name>
<accession>A0ABD3U218</accession>
<dbReference type="EMBL" id="JBJXBP010000002">
    <property type="protein sequence ID" value="KAL3843320.1"/>
    <property type="molecule type" value="Genomic_DNA"/>
</dbReference>
<dbReference type="AlphaFoldDB" id="A0ABD3U218"/>
<evidence type="ECO:0000313" key="1">
    <source>
        <dbReference type="EMBL" id="KAL3843320.1"/>
    </source>
</evidence>
<gene>
    <name evidence="1" type="ORF">ACJIZ3_000723</name>
</gene>
<reference evidence="1 2" key="1">
    <citation type="submission" date="2024-12" db="EMBL/GenBank/DDBJ databases">
        <title>The unique morphological basis and parallel evolutionary history of personate flowers in Penstemon.</title>
        <authorList>
            <person name="Depatie T.H."/>
            <person name="Wessinger C.A."/>
        </authorList>
    </citation>
    <scope>NUCLEOTIDE SEQUENCE [LARGE SCALE GENOMIC DNA]</scope>
    <source>
        <strain evidence="1">WTNN_2</strain>
        <tissue evidence="1">Leaf</tissue>
    </source>
</reference>
<sequence length="239" mass="26812">MIVSKSIGSPLLVKDSEVVEEVSEDKKAIPEIPLKSNAGSGHIVYVRRKHETELAKSNISETQINDAVDNTVQGKTTQQHVEMNCVSDVLSLERVSSPNFSSTRCSSVSPTLGMSRNISSQGIINVINVNNNIHVKCTNSPPSDDPMLTMNFKLWEERYCRLQSLLKMLDESDQDDYVQMLRSLSSVELSRHAVELEKRSIKLSLEEAKELQRVRLFDVLGKYPNNVATPFTQQGQLHK</sequence>
<organism evidence="1 2">
    <name type="scientific">Penstemon smallii</name>
    <dbReference type="NCBI Taxonomy" id="265156"/>
    <lineage>
        <taxon>Eukaryota</taxon>
        <taxon>Viridiplantae</taxon>
        <taxon>Streptophyta</taxon>
        <taxon>Embryophyta</taxon>
        <taxon>Tracheophyta</taxon>
        <taxon>Spermatophyta</taxon>
        <taxon>Magnoliopsida</taxon>
        <taxon>eudicotyledons</taxon>
        <taxon>Gunneridae</taxon>
        <taxon>Pentapetalae</taxon>
        <taxon>asterids</taxon>
        <taxon>lamiids</taxon>
        <taxon>Lamiales</taxon>
        <taxon>Plantaginaceae</taxon>
        <taxon>Cheloneae</taxon>
        <taxon>Penstemon</taxon>
    </lineage>
</organism>
<dbReference type="PANTHER" id="PTHR34555:SF1">
    <property type="entry name" value="INTEGRAL MEMBRANE HEMOLYSIN-III-LIKE PROTEIN"/>
    <property type="match status" value="1"/>
</dbReference>